<dbReference type="InterPro" id="IPR053169">
    <property type="entry name" value="MUG_Protein"/>
</dbReference>
<keyword evidence="1" id="KW-0378">Hydrolase</keyword>
<dbReference type="SUPFAM" id="SSF48208">
    <property type="entry name" value="Six-hairpin glycosidases"/>
    <property type="match status" value="1"/>
</dbReference>
<dbReference type="GO" id="GO:0016787">
    <property type="term" value="F:hydrolase activity"/>
    <property type="evidence" value="ECO:0007669"/>
    <property type="project" value="UniProtKB-KW"/>
</dbReference>
<dbReference type="Proteomes" id="UP000632222">
    <property type="component" value="Unassembled WGS sequence"/>
</dbReference>
<accession>A0ABQ2D2M3</accession>
<dbReference type="InterPro" id="IPR008928">
    <property type="entry name" value="6-hairpin_glycosidase_sf"/>
</dbReference>
<evidence type="ECO:0000313" key="2">
    <source>
        <dbReference type="Proteomes" id="UP000632222"/>
    </source>
</evidence>
<organism evidence="1 2">
    <name type="scientific">Deinococcus roseus</name>
    <dbReference type="NCBI Taxonomy" id="392414"/>
    <lineage>
        <taxon>Bacteria</taxon>
        <taxon>Thermotogati</taxon>
        <taxon>Deinococcota</taxon>
        <taxon>Deinococci</taxon>
        <taxon>Deinococcales</taxon>
        <taxon>Deinococcaceae</taxon>
        <taxon>Deinococcus</taxon>
    </lineage>
</organism>
<proteinExistence type="predicted"/>
<dbReference type="PIRSF" id="PIRSF021505">
    <property type="entry name" value="O_gly_hdrol"/>
    <property type="match status" value="1"/>
</dbReference>
<comment type="caution">
    <text evidence="1">The sequence shown here is derived from an EMBL/GenBank/DDBJ whole genome shotgun (WGS) entry which is preliminary data.</text>
</comment>
<dbReference type="InterPro" id="IPR005198">
    <property type="entry name" value="Glyco_hydro_76"/>
</dbReference>
<dbReference type="Pfam" id="PF03663">
    <property type="entry name" value="Glyco_hydro_76"/>
    <property type="match status" value="1"/>
</dbReference>
<dbReference type="Gene3D" id="1.50.10.20">
    <property type="match status" value="1"/>
</dbReference>
<sequence>MTRTSNLTQQAEAAQRTLQSFWDENTGLYRHHSNPQETTDLYHYWWFAHTIDALIDGFERSQNPIYLQQAEKLHAGMLRRTGAITNDYYDDMEWLALALLRLYKYTQKAEHLQAVDALWHDIQHGWNDHCGGGIAWKKTQLDYKNAPANFPAAILAARLYRLKGNPADLEFSRKIYHWTIQNLMDPQTGCIWDGLNRQQDGSIDRGWLFTYNQGTGIGAALELHQITGDSAYLQDAKRIAEASLDLQTSAGFYPDEGNQDGGLFKGILIRYLTLLALHCPDAPYRDWISAQTRHFSGSGPYGPDWEHPDQPDTLSTHLSGLMLLEAAHKLR</sequence>
<gene>
    <name evidence="1" type="ORF">GCM10008938_32020</name>
</gene>
<reference evidence="2" key="1">
    <citation type="journal article" date="2019" name="Int. J. Syst. Evol. Microbiol.">
        <title>The Global Catalogue of Microorganisms (GCM) 10K type strain sequencing project: providing services to taxonomists for standard genome sequencing and annotation.</title>
        <authorList>
            <consortium name="The Broad Institute Genomics Platform"/>
            <consortium name="The Broad Institute Genome Sequencing Center for Infectious Disease"/>
            <person name="Wu L."/>
            <person name="Ma J."/>
        </authorList>
    </citation>
    <scope>NUCLEOTIDE SEQUENCE [LARGE SCALE GENOMIC DNA]</scope>
    <source>
        <strain evidence="2">JCM 14370</strain>
    </source>
</reference>
<dbReference type="PANTHER" id="PTHR47791:SF3">
    <property type="entry name" value="MEIOTICALLY UP-REGULATED GENE 191 PROTEIN"/>
    <property type="match status" value="1"/>
</dbReference>
<dbReference type="PANTHER" id="PTHR47791">
    <property type="entry name" value="MEIOTICALLY UP-REGULATED GENE 191 PROTEIN"/>
    <property type="match status" value="1"/>
</dbReference>
<keyword evidence="2" id="KW-1185">Reference proteome</keyword>
<dbReference type="RefSeq" id="WP_189004119.1">
    <property type="nucleotide sequence ID" value="NZ_BMOD01000013.1"/>
</dbReference>
<dbReference type="EMBL" id="BMOD01000013">
    <property type="protein sequence ID" value="GGJ43331.1"/>
    <property type="molecule type" value="Genomic_DNA"/>
</dbReference>
<protein>
    <submittedName>
        <fullName evidence="1">Glycoside hydrolase</fullName>
    </submittedName>
</protein>
<dbReference type="InterPro" id="IPR014512">
    <property type="entry name" value="O_gly_hydro"/>
</dbReference>
<name>A0ABQ2D2M3_9DEIO</name>
<evidence type="ECO:0000313" key="1">
    <source>
        <dbReference type="EMBL" id="GGJ43331.1"/>
    </source>
</evidence>